<dbReference type="NCBIfam" id="TIGR00323">
    <property type="entry name" value="eIF-6"/>
    <property type="match status" value="1"/>
</dbReference>
<dbReference type="Pfam" id="PF01912">
    <property type="entry name" value="eIF-6"/>
    <property type="match status" value="1"/>
</dbReference>
<evidence type="ECO:0000256" key="2">
    <source>
        <dbReference type="ARBA" id="ARBA00022917"/>
    </source>
</evidence>
<dbReference type="PANTHER" id="PTHR10784">
    <property type="entry name" value="TRANSLATION INITIATION FACTOR 6"/>
    <property type="match status" value="1"/>
</dbReference>
<dbReference type="Proteomes" id="UP001218034">
    <property type="component" value="Chromosome"/>
</dbReference>
<dbReference type="HAMAP" id="MF_00032">
    <property type="entry name" value="eIF_6"/>
    <property type="match status" value="1"/>
</dbReference>
<organism evidence="4 5">
    <name type="scientific">Candidatus Nanohalococcus occultus</name>
    <dbReference type="NCBI Taxonomy" id="2978047"/>
    <lineage>
        <taxon>Archaea</taxon>
        <taxon>Candidatus Nanohalarchaeota</taxon>
        <taxon>Candidatus Nanohalarchaeota incertae sedis</taxon>
        <taxon>Candidatus Nanohalococcus</taxon>
    </lineage>
</organism>
<comment type="similarity">
    <text evidence="3">Belongs to the eIF-6 family.</text>
</comment>
<protein>
    <recommendedName>
        <fullName evidence="3">Translation initiation factor 6</fullName>
        <shortName evidence="3">aIF-6</shortName>
    </recommendedName>
</protein>
<dbReference type="InterPro" id="IPR002769">
    <property type="entry name" value="eIF6"/>
</dbReference>
<evidence type="ECO:0000313" key="5">
    <source>
        <dbReference type="Proteomes" id="UP001218034"/>
    </source>
</evidence>
<comment type="function">
    <text evidence="3">Binds to the 50S ribosomal subunit and prevents its association with the 30S ribosomal subunit to form the 70S initiation complex.</text>
</comment>
<keyword evidence="1 3" id="KW-0396">Initiation factor</keyword>
<sequence>MIERYNYEGEPTVGFAATVTPEYAIYPPEFKRKDFFEAKSVETFITRTKLPGLFTAGNSNCILVPEGLSNIEQKKMEESEVAFEVINSRRNALGNMILANDKGALISPRLEEVKDEIEDALEVPVKIGTIAGIPNPGVAAAANNKGALLHREATEEDAELVSEVLDVERVDIGSINMGSPYIGSGMICDDENVLVGEESTGPEIGRIDRTLHVEEQ</sequence>
<evidence type="ECO:0000256" key="1">
    <source>
        <dbReference type="ARBA" id="ARBA00022540"/>
    </source>
</evidence>
<dbReference type="SMART" id="SM00654">
    <property type="entry name" value="eIF6"/>
    <property type="match status" value="1"/>
</dbReference>
<evidence type="ECO:0000256" key="3">
    <source>
        <dbReference type="HAMAP-Rule" id="MF_00032"/>
    </source>
</evidence>
<dbReference type="Gene3D" id="3.75.10.10">
    <property type="entry name" value="L-arginine/glycine Amidinotransferase, Chain A"/>
    <property type="match status" value="1"/>
</dbReference>
<proteinExistence type="inferred from homology"/>
<evidence type="ECO:0000313" key="4">
    <source>
        <dbReference type="EMBL" id="WEL19414.1"/>
    </source>
</evidence>
<keyword evidence="5" id="KW-1185">Reference proteome</keyword>
<dbReference type="GO" id="GO:0003743">
    <property type="term" value="F:translation initiation factor activity"/>
    <property type="evidence" value="ECO:0007669"/>
    <property type="project" value="UniProtKB-KW"/>
</dbReference>
<dbReference type="EMBL" id="CP104395">
    <property type="protein sequence ID" value="WEL19414.1"/>
    <property type="molecule type" value="Genomic_DNA"/>
</dbReference>
<dbReference type="RefSeq" id="WP_347722284.1">
    <property type="nucleotide sequence ID" value="NZ_CP104395.1"/>
</dbReference>
<reference evidence="4 5" key="1">
    <citation type="submission" date="2022-09" db="EMBL/GenBank/DDBJ databases">
        <title>Xylan utilization by haloarchaea-nanohaloarchaea associations.</title>
        <authorList>
            <person name="Yakimov M."/>
        </authorList>
    </citation>
    <scope>NUCLEOTIDE SEQUENCE [LARGE SCALE GENOMIC DNA]</scope>
    <source>
        <strain evidence="4 5">SVXNc</strain>
    </source>
</reference>
<keyword evidence="2 3" id="KW-0648">Protein biosynthesis</keyword>
<accession>A0ABY8CDW7</accession>
<name>A0ABY8CDW7_9ARCH</name>
<dbReference type="SUPFAM" id="SSF55909">
    <property type="entry name" value="Pentein"/>
    <property type="match status" value="1"/>
</dbReference>
<dbReference type="GeneID" id="98290427"/>
<gene>
    <name evidence="4" type="primary">tif6</name>
    <name evidence="3" type="synonym">eif6</name>
    <name evidence="4" type="ORF">SVXNc_0390</name>
</gene>